<reference evidence="1 2" key="1">
    <citation type="submission" date="2017-04" db="EMBL/GenBank/DDBJ databases">
        <title>Environmental T4-family bacteriophages evolve to escape abortive infection via multiple routes in a bacterial host employing altruistic suicide through Type III toxin-antitoxin systems.</title>
        <authorList>
            <person name="Chen B."/>
            <person name="Salmond G.P.C."/>
            <person name="Akusobi C."/>
            <person name="Fang X."/>
        </authorList>
    </citation>
    <scope>NUCLEOTIDE SEQUENCE [LARGE SCALE GENOMIC DNA]</scope>
</reference>
<accession>A0A1Z1LXH6</accession>
<keyword evidence="2" id="KW-1185">Reference proteome</keyword>
<dbReference type="Proteomes" id="UP000225148">
    <property type="component" value="Segment"/>
</dbReference>
<dbReference type="OrthoDB" id="29172at10239"/>
<dbReference type="RefSeq" id="YP_009609432.1">
    <property type="nucleotide sequence ID" value="NC_041996.1"/>
</dbReference>
<protein>
    <submittedName>
        <fullName evidence="1">Uncharacterized protein</fullName>
    </submittedName>
</protein>
<dbReference type="EMBL" id="MF036690">
    <property type="protein sequence ID" value="ARW57530.1"/>
    <property type="molecule type" value="Genomic_DNA"/>
</dbReference>
<proteinExistence type="predicted"/>
<evidence type="ECO:0000313" key="2">
    <source>
        <dbReference type="Proteomes" id="UP000225148"/>
    </source>
</evidence>
<dbReference type="GeneID" id="40085516"/>
<dbReference type="KEGG" id="vg:40085516"/>
<evidence type="ECO:0000313" key="1">
    <source>
        <dbReference type="EMBL" id="ARW57530.1"/>
    </source>
</evidence>
<organism evidence="1 2">
    <name type="scientific">Serratia phage CHI14</name>
    <dbReference type="NCBI Taxonomy" id="2006941"/>
    <lineage>
        <taxon>Viruses</taxon>
        <taxon>Duplodnaviria</taxon>
        <taxon>Heunggongvirae</taxon>
        <taxon>Uroviricota</taxon>
        <taxon>Caudoviricetes</taxon>
        <taxon>Pantevenvirales</taxon>
        <taxon>Straboviridae</taxon>
        <taxon>Tevenvirinae</taxon>
        <taxon>Winklervirus</taxon>
        <taxon>Winklervirus chi14</taxon>
    </lineage>
</organism>
<sequence length="35" mass="4160">MKYLLIAGYLFVQYHNPLFTYNLVNNLIDLVQKSI</sequence>
<name>A0A1Z1LXH6_9CAUD</name>